<dbReference type="RefSeq" id="WP_038399770.1">
    <property type="nucleotide sequence ID" value="NZ_BLVX01000001.1"/>
</dbReference>
<reference evidence="3 4" key="1">
    <citation type="submission" date="2018-08" db="EMBL/GenBank/DDBJ databases">
        <title>Recombination of ecologically and evolutionarily significant loci maintains genetic cohesion in the Pseudomonas syringae species complex.</title>
        <authorList>
            <person name="Dillon M."/>
            <person name="Thakur S."/>
            <person name="Almeida R.N.D."/>
            <person name="Weir B.S."/>
            <person name="Guttman D.S."/>
        </authorList>
    </citation>
    <scope>NUCLEOTIDE SEQUENCE [LARGE SCALE GENOMIC DNA]</scope>
    <source>
        <strain evidence="3 4">ICMP 6917</strain>
    </source>
</reference>
<accession>A0A3M4VFI2</accession>
<dbReference type="Proteomes" id="UP000614982">
    <property type="component" value="Unassembled WGS sequence"/>
</dbReference>
<organism evidence="3 4">
    <name type="scientific">Pseudomonas cichorii</name>
    <dbReference type="NCBI Taxonomy" id="36746"/>
    <lineage>
        <taxon>Bacteria</taxon>
        <taxon>Pseudomonadati</taxon>
        <taxon>Pseudomonadota</taxon>
        <taxon>Gammaproteobacteria</taxon>
        <taxon>Pseudomonadales</taxon>
        <taxon>Pseudomonadaceae</taxon>
        <taxon>Pseudomonas</taxon>
    </lineage>
</organism>
<reference evidence="2 5" key="2">
    <citation type="submission" date="2020-05" db="EMBL/GenBank/DDBJ databases">
        <title>Genetic diversity of Pseudomonas cichorii.</title>
        <authorList>
            <person name="Tani S."/>
            <person name="Yagi H."/>
            <person name="Hashimoto S."/>
            <person name="Iiyama K."/>
            <person name="Furuya N."/>
        </authorList>
    </citation>
    <scope>NUCLEOTIDE SEQUENCE [LARGE SCALE GENOMIC DNA]</scope>
    <source>
        <strain evidence="2 5">LMG 2162</strain>
    </source>
</reference>
<keyword evidence="1" id="KW-0472">Membrane</keyword>
<dbReference type="Proteomes" id="UP000278332">
    <property type="component" value="Unassembled WGS sequence"/>
</dbReference>
<evidence type="ECO:0000313" key="4">
    <source>
        <dbReference type="Proteomes" id="UP000278332"/>
    </source>
</evidence>
<comment type="caution">
    <text evidence="3">The sequence shown here is derived from an EMBL/GenBank/DDBJ whole genome shotgun (WGS) entry which is preliminary data.</text>
</comment>
<evidence type="ECO:0000313" key="5">
    <source>
        <dbReference type="Proteomes" id="UP000614982"/>
    </source>
</evidence>
<gene>
    <name evidence="3" type="ORF">ALP84_00912</name>
    <name evidence="2" type="ORF">PSCICP_16920</name>
</gene>
<dbReference type="AlphaFoldDB" id="A0A3M4VFI2"/>
<sequence>MQTKSAPRTCNFRKQAQDRSSRTLAAISMTIWARLANRSQQRLLYVATQSFAVPFYVVASILMLGTCLMLWLGDPARRKDAETGQAAYDSGSR</sequence>
<keyword evidence="1" id="KW-1133">Transmembrane helix</keyword>
<dbReference type="GeneID" id="45541561"/>
<dbReference type="EMBL" id="RBRY01000176">
    <property type="protein sequence ID" value="RMR50584.1"/>
    <property type="molecule type" value="Genomic_DNA"/>
</dbReference>
<feature type="transmembrane region" description="Helical" evidence="1">
    <location>
        <begin position="51"/>
        <end position="72"/>
    </location>
</feature>
<keyword evidence="1" id="KW-0812">Transmembrane</keyword>
<name>A0A3M4VFI2_PSECI</name>
<dbReference type="EMBL" id="BLWA01000003">
    <property type="protein sequence ID" value="GFM91720.1"/>
    <property type="molecule type" value="Genomic_DNA"/>
</dbReference>
<evidence type="ECO:0000256" key="1">
    <source>
        <dbReference type="SAM" id="Phobius"/>
    </source>
</evidence>
<protein>
    <submittedName>
        <fullName evidence="3">Uncharacterized protein</fullName>
    </submittedName>
</protein>
<evidence type="ECO:0000313" key="2">
    <source>
        <dbReference type="EMBL" id="GFM91720.1"/>
    </source>
</evidence>
<proteinExistence type="predicted"/>
<keyword evidence="5" id="KW-1185">Reference proteome</keyword>
<evidence type="ECO:0000313" key="3">
    <source>
        <dbReference type="EMBL" id="RMR50584.1"/>
    </source>
</evidence>